<reference evidence="3 4" key="1">
    <citation type="journal article" date="2016" name="Nat. Commun.">
        <title>Thousands of microbial genomes shed light on interconnected biogeochemical processes in an aquifer system.</title>
        <authorList>
            <person name="Anantharaman K."/>
            <person name="Brown C.T."/>
            <person name="Hug L.A."/>
            <person name="Sharon I."/>
            <person name="Castelle C.J."/>
            <person name="Probst A.J."/>
            <person name="Thomas B.C."/>
            <person name="Singh A."/>
            <person name="Wilkins M.J."/>
            <person name="Karaoz U."/>
            <person name="Brodie E.L."/>
            <person name="Williams K.H."/>
            <person name="Hubbard S.S."/>
            <person name="Banfield J.F."/>
        </authorList>
    </citation>
    <scope>NUCLEOTIDE SEQUENCE [LARGE SCALE GENOMIC DNA]</scope>
</reference>
<keyword evidence="1" id="KW-0067">ATP-binding</keyword>
<dbReference type="AlphaFoldDB" id="A0A1F7RN38"/>
<protein>
    <recommendedName>
        <fullName evidence="2">ATP-grasp domain-containing protein</fullName>
    </recommendedName>
</protein>
<dbReference type="SUPFAM" id="SSF56059">
    <property type="entry name" value="Glutathione synthetase ATP-binding domain-like"/>
    <property type="match status" value="1"/>
</dbReference>
<comment type="caution">
    <text evidence="3">The sequence shown here is derived from an EMBL/GenBank/DDBJ whole genome shotgun (WGS) entry which is preliminary data.</text>
</comment>
<dbReference type="GO" id="GO:0005524">
    <property type="term" value="F:ATP binding"/>
    <property type="evidence" value="ECO:0007669"/>
    <property type="project" value="UniProtKB-UniRule"/>
</dbReference>
<organism evidence="3 4">
    <name type="scientific">Candidatus Schekmanbacteria bacterium RBG_16_38_10</name>
    <dbReference type="NCBI Taxonomy" id="1817879"/>
    <lineage>
        <taxon>Bacteria</taxon>
        <taxon>Candidatus Schekmaniibacteriota</taxon>
    </lineage>
</organism>
<dbReference type="Pfam" id="PF15632">
    <property type="entry name" value="ATPgrasp_Ter"/>
    <property type="match status" value="1"/>
</dbReference>
<dbReference type="Gene3D" id="3.30.470.20">
    <property type="entry name" value="ATP-grasp fold, B domain"/>
    <property type="match status" value="1"/>
</dbReference>
<gene>
    <name evidence="3" type="ORF">A2W05_08855</name>
</gene>
<dbReference type="InterPro" id="IPR011761">
    <property type="entry name" value="ATP-grasp"/>
</dbReference>
<dbReference type="GO" id="GO:0046872">
    <property type="term" value="F:metal ion binding"/>
    <property type="evidence" value="ECO:0007669"/>
    <property type="project" value="InterPro"/>
</dbReference>
<evidence type="ECO:0000313" key="3">
    <source>
        <dbReference type="EMBL" id="OGL42881.1"/>
    </source>
</evidence>
<dbReference type="Proteomes" id="UP000178797">
    <property type="component" value="Unassembled WGS sequence"/>
</dbReference>
<proteinExistence type="predicted"/>
<evidence type="ECO:0000313" key="4">
    <source>
        <dbReference type="Proteomes" id="UP000178797"/>
    </source>
</evidence>
<feature type="domain" description="ATP-grasp" evidence="2">
    <location>
        <begin position="118"/>
        <end position="309"/>
    </location>
</feature>
<sequence>MKKVLILDANQRSALAATRSLGSKGVQVVVADETGETLAGSSRYCSESFKYSSPYEEPEDFIATLKKESIRRSINVIFPMTEISTYLLLKYRYHFAGLSIPFAPFEAFDLLTNKWKLNELASQLDITIPMTYYIKDTKDISNIFSKLEFPVVIKPYRSRIFLHRKWISTSVKYVNSVIELENTIARTEWLSRCPFMIQEYIQGEGRGIFTLYNQGDPIVFFAHKRLREKPPSGGVSVLSESIEVDPRMREITEKILDYVKWHGVAMVEFKVSSEGIPYLMEVNARFWGSLQLAIDTGVDFPYLLYKLAVDEGHEKVEGYKIGIKSRWLLGDLDHLYLILKNDSGLYLKASSKWRLILQFLNFFVRDTTYEVNRWDDLRPFFFEIRKYLRN</sequence>
<name>A0A1F7RN38_9BACT</name>
<evidence type="ECO:0000256" key="1">
    <source>
        <dbReference type="PROSITE-ProRule" id="PRU00409"/>
    </source>
</evidence>
<keyword evidence="1" id="KW-0547">Nucleotide-binding</keyword>
<dbReference type="Gene3D" id="3.40.50.20">
    <property type="match status" value="1"/>
</dbReference>
<evidence type="ECO:0000259" key="2">
    <source>
        <dbReference type="PROSITE" id="PS50975"/>
    </source>
</evidence>
<accession>A0A1F7RN38</accession>
<dbReference type="EMBL" id="MGDE01000251">
    <property type="protein sequence ID" value="OGL42881.1"/>
    <property type="molecule type" value="Genomic_DNA"/>
</dbReference>
<dbReference type="PROSITE" id="PS50975">
    <property type="entry name" value="ATP_GRASP"/>
    <property type="match status" value="1"/>
</dbReference>